<dbReference type="Proteomes" id="UP001596036">
    <property type="component" value="Unassembled WGS sequence"/>
</dbReference>
<comment type="caution">
    <text evidence="1">The sequence shown here is derived from an EMBL/GenBank/DDBJ whole genome shotgun (WGS) entry which is preliminary data.</text>
</comment>
<evidence type="ECO:0000313" key="2">
    <source>
        <dbReference type="Proteomes" id="UP001596036"/>
    </source>
</evidence>
<accession>A0ABW0SR31</accession>
<sequence length="252" mass="27641">MSDVTFVRREHLGSGNYEYTYRCRCESGTASEIKVTTGNTAQAEALARMECDANCGEARNAMLRSEYIKAVKPLMVPIQPSYAFVVRVNEVTDDAYIVTLCSGDQIMLPQGMVKRFRPLGSLKLDGDDMTHIVARIQLDPDFPGTMTVFQLATALERQLGSVTSGSDDDKNGEVCEQIKVGVSGMVCNSAFGYFVSKYPLTGAELARAEGCQAWDLQRIGQTQVRFKHSGPAGAPCQNGYNGIVYIDICYIR</sequence>
<name>A0ABW0SR31_9GAMM</name>
<protein>
    <submittedName>
        <fullName evidence="1">Uncharacterized protein</fullName>
    </submittedName>
</protein>
<organism evidence="1 2">
    <name type="scientific">Lysobacter yangpyeongensis</name>
    <dbReference type="NCBI Taxonomy" id="346182"/>
    <lineage>
        <taxon>Bacteria</taxon>
        <taxon>Pseudomonadati</taxon>
        <taxon>Pseudomonadota</taxon>
        <taxon>Gammaproteobacteria</taxon>
        <taxon>Lysobacterales</taxon>
        <taxon>Lysobacteraceae</taxon>
        <taxon>Lysobacter</taxon>
    </lineage>
</organism>
<evidence type="ECO:0000313" key="1">
    <source>
        <dbReference type="EMBL" id="MFC5571363.1"/>
    </source>
</evidence>
<dbReference type="RefSeq" id="WP_386755972.1">
    <property type="nucleotide sequence ID" value="NZ_JBHSNM010000007.1"/>
</dbReference>
<proteinExistence type="predicted"/>
<dbReference type="EMBL" id="JBHSNM010000007">
    <property type="protein sequence ID" value="MFC5571363.1"/>
    <property type="molecule type" value="Genomic_DNA"/>
</dbReference>
<keyword evidence="2" id="KW-1185">Reference proteome</keyword>
<reference evidence="2" key="1">
    <citation type="journal article" date="2019" name="Int. J. Syst. Evol. Microbiol.">
        <title>The Global Catalogue of Microorganisms (GCM) 10K type strain sequencing project: providing services to taxonomists for standard genome sequencing and annotation.</title>
        <authorList>
            <consortium name="The Broad Institute Genomics Platform"/>
            <consortium name="The Broad Institute Genome Sequencing Center for Infectious Disease"/>
            <person name="Wu L."/>
            <person name="Ma J."/>
        </authorList>
    </citation>
    <scope>NUCLEOTIDE SEQUENCE [LARGE SCALE GENOMIC DNA]</scope>
    <source>
        <strain evidence="2">KACC 11407</strain>
    </source>
</reference>
<gene>
    <name evidence="1" type="ORF">ACFPN1_14965</name>
</gene>